<dbReference type="Proteomes" id="UP000246926">
    <property type="component" value="Segment"/>
</dbReference>
<name>A0A2S1GPB4_9CAUD</name>
<evidence type="ECO:0000313" key="1">
    <source>
        <dbReference type="EMBL" id="AWD91209.1"/>
    </source>
</evidence>
<dbReference type="EMBL" id="MH051913">
    <property type="protein sequence ID" value="AWD91209.1"/>
    <property type="molecule type" value="Genomic_DNA"/>
</dbReference>
<accession>A0A2S1GPB4</accession>
<reference evidence="1 2" key="1">
    <citation type="submission" date="2018-03" db="EMBL/GenBank/DDBJ databases">
        <title>Complete genome sequence analysis of Enterobacteria phage IME281.</title>
        <authorList>
            <person name="Li P."/>
            <person name="Wang J."/>
            <person name="Tong Y."/>
        </authorList>
    </citation>
    <scope>NUCLEOTIDE SEQUENCE [LARGE SCALE GENOMIC DNA]</scope>
</reference>
<sequence>MSTKIEVGRHKGRLIEHSLYELSDSRKLPDEESALIFAAADYIHWLEAQLRFSDEAF</sequence>
<dbReference type="GeneID" id="65111950"/>
<protein>
    <submittedName>
        <fullName evidence="1">Protease inhibitor</fullName>
    </submittedName>
</protein>
<organism evidence="1 2">
    <name type="scientific">Enterobacteria phage vB_EcoM_IME281</name>
    <dbReference type="NCBI Taxonomy" id="2163887"/>
    <lineage>
        <taxon>Viruses</taxon>
        <taxon>Duplodnaviria</taxon>
        <taxon>Heunggongvirae</taxon>
        <taxon>Uroviricota</taxon>
        <taxon>Caudoviricetes</taxon>
        <taxon>Pantevenvirales</taxon>
        <taxon>Straboviridae</taxon>
        <taxon>Tevenvirinae</taxon>
        <taxon>Dhakavirus</taxon>
        <taxon>Dhakavirus ime281</taxon>
    </lineage>
</organism>
<evidence type="ECO:0000313" key="2">
    <source>
        <dbReference type="Proteomes" id="UP000246926"/>
    </source>
</evidence>
<dbReference type="KEGG" id="vg:65111950"/>
<proteinExistence type="predicted"/>
<keyword evidence="2" id="KW-1185">Reference proteome</keyword>
<dbReference type="RefSeq" id="YP_010094342.1">
    <property type="nucleotide sequence ID" value="NC_055740.1"/>
</dbReference>